<sequence>MATADGTWGYRDRFGDSFGRTFFRRFPPGVCSSVGIGTYLGEPTDTVDDQYRAAIETALENGINHIDTAVNYRCQRSERVVGEVLESTDIDRDAIVVATKGGFLPFDGERPSDPGQYIREQFVEPGIVDSDTLVRGSHSLDPNFIDAMVDQSLSNLGVETIDCYYLHNPETQLLDVDPETVYDQLDEAFELLERRRAAGDIGVYGLATWQAFRVPQSHQQYLSLPEVLDRAAAAADRVGAAEHGLQAIQLPFNVDMADAFTVDAQPTDEGLVSTLEYAHDAGLSVVTSASIGQGDLSVALPPAVEAELSGDTVAQRAINFARSAPGVTTSLVGMRSVDHVAENVAAGTFDPLGAAAFDAVFE</sequence>
<accession>A0A1H6V2S9</accession>
<dbReference type="Proteomes" id="UP000198888">
    <property type="component" value="Unassembled WGS sequence"/>
</dbReference>
<dbReference type="AlphaFoldDB" id="A0A1H6V2S9"/>
<dbReference type="InterPro" id="IPR023210">
    <property type="entry name" value="NADP_OxRdtase_dom"/>
</dbReference>
<dbReference type="PANTHER" id="PTHR42686:SF1">
    <property type="entry name" value="GH17980P-RELATED"/>
    <property type="match status" value="1"/>
</dbReference>
<dbReference type="GeneID" id="35002454"/>
<gene>
    <name evidence="2" type="ORF">SAMN05444271_11326</name>
</gene>
<dbReference type="KEGG" id="hae:halTADL_1665"/>
<organism evidence="2 3">
    <name type="scientific">Halohasta litchfieldiae</name>
    <dbReference type="NCBI Taxonomy" id="1073996"/>
    <lineage>
        <taxon>Archaea</taxon>
        <taxon>Methanobacteriati</taxon>
        <taxon>Methanobacteriota</taxon>
        <taxon>Stenosarchaea group</taxon>
        <taxon>Halobacteria</taxon>
        <taxon>Halobacteriales</taxon>
        <taxon>Haloferacaceae</taxon>
        <taxon>Halohasta</taxon>
    </lineage>
</organism>
<dbReference type="InterPro" id="IPR036812">
    <property type="entry name" value="NAD(P)_OxRdtase_dom_sf"/>
</dbReference>
<proteinExistence type="predicted"/>
<dbReference type="EMBL" id="FNYR01000013">
    <property type="protein sequence ID" value="SEI94930.1"/>
    <property type="molecule type" value="Genomic_DNA"/>
</dbReference>
<dbReference type="PANTHER" id="PTHR42686">
    <property type="entry name" value="GH17980P-RELATED"/>
    <property type="match status" value="1"/>
</dbReference>
<dbReference type="Gene3D" id="3.20.20.100">
    <property type="entry name" value="NADP-dependent oxidoreductase domain"/>
    <property type="match status" value="1"/>
</dbReference>
<dbReference type="InterPro" id="IPR020471">
    <property type="entry name" value="AKR"/>
</dbReference>
<feature type="domain" description="NADP-dependent oxidoreductase" evidence="1">
    <location>
        <begin position="34"/>
        <end position="211"/>
    </location>
</feature>
<dbReference type="GO" id="GO:0016491">
    <property type="term" value="F:oxidoreductase activity"/>
    <property type="evidence" value="ECO:0007669"/>
    <property type="project" value="InterPro"/>
</dbReference>
<accession>A0A2H4Q223</accession>
<dbReference type="CDD" id="cd19099">
    <property type="entry name" value="AKR_unchar"/>
    <property type="match status" value="1"/>
</dbReference>
<protein>
    <submittedName>
        <fullName evidence="2">Predicted oxidoreductase</fullName>
    </submittedName>
</protein>
<evidence type="ECO:0000259" key="1">
    <source>
        <dbReference type="Pfam" id="PF00248"/>
    </source>
</evidence>
<keyword evidence="3" id="KW-1185">Reference proteome</keyword>
<evidence type="ECO:0000313" key="3">
    <source>
        <dbReference type="Proteomes" id="UP000198888"/>
    </source>
</evidence>
<dbReference type="GO" id="GO:0005829">
    <property type="term" value="C:cytosol"/>
    <property type="evidence" value="ECO:0007669"/>
    <property type="project" value="TreeGrafter"/>
</dbReference>
<name>A0A1H6V2S9_9EURY</name>
<evidence type="ECO:0000313" key="2">
    <source>
        <dbReference type="EMBL" id="SEI94930.1"/>
    </source>
</evidence>
<reference evidence="2 3" key="1">
    <citation type="submission" date="2016-10" db="EMBL/GenBank/DDBJ databases">
        <authorList>
            <person name="de Groot N.N."/>
        </authorList>
    </citation>
    <scope>NUCLEOTIDE SEQUENCE [LARGE SCALE GENOMIC DNA]</scope>
    <source>
        <strain evidence="2 3">DSM 22187</strain>
    </source>
</reference>
<dbReference type="OrthoDB" id="7238at2157"/>
<dbReference type="SUPFAM" id="SSF51430">
    <property type="entry name" value="NAD(P)-linked oxidoreductase"/>
    <property type="match status" value="1"/>
</dbReference>
<dbReference type="Pfam" id="PF00248">
    <property type="entry name" value="Aldo_ket_red"/>
    <property type="match status" value="1"/>
</dbReference>
<dbReference type="STRING" id="1073996.SAMN05444271_11326"/>
<dbReference type="RefSeq" id="WP_089672693.1">
    <property type="nucleotide sequence ID" value="NZ_CP024845.1"/>
</dbReference>